<evidence type="ECO:0008006" key="3">
    <source>
        <dbReference type="Google" id="ProtNLM"/>
    </source>
</evidence>
<evidence type="ECO:0000256" key="1">
    <source>
        <dbReference type="SAM" id="MobiDB-lite"/>
    </source>
</evidence>
<feature type="region of interest" description="Disordered" evidence="1">
    <location>
        <begin position="292"/>
        <end position="328"/>
    </location>
</feature>
<gene>
    <name evidence="2" type="ORF">AGLA0713_LOCUS272</name>
</gene>
<accession>A0A7S0PTM2</accession>
<organism evidence="2">
    <name type="scientific">Asterionellopsis glacialis</name>
    <dbReference type="NCBI Taxonomy" id="33640"/>
    <lineage>
        <taxon>Eukaryota</taxon>
        <taxon>Sar</taxon>
        <taxon>Stramenopiles</taxon>
        <taxon>Ochrophyta</taxon>
        <taxon>Bacillariophyta</taxon>
        <taxon>Fragilariophyceae</taxon>
        <taxon>Fragilariophycidae</taxon>
        <taxon>Fragilariales</taxon>
        <taxon>Fragilariaceae</taxon>
        <taxon>Asterionellopsis</taxon>
    </lineage>
</organism>
<dbReference type="PANTHER" id="PTHR12277">
    <property type="entry name" value="ALPHA/BETA HYDROLASE DOMAIN-CONTAINING PROTEIN"/>
    <property type="match status" value="1"/>
</dbReference>
<evidence type="ECO:0000313" key="2">
    <source>
        <dbReference type="EMBL" id="CAD8595444.1"/>
    </source>
</evidence>
<dbReference type="EMBL" id="HBEX01000417">
    <property type="protein sequence ID" value="CAD8595444.1"/>
    <property type="molecule type" value="Transcribed_RNA"/>
</dbReference>
<name>A0A7S0PTM2_9STRA</name>
<dbReference type="InterPro" id="IPR029058">
    <property type="entry name" value="AB_hydrolase_fold"/>
</dbReference>
<sequence>MDKVEETNNWLPECKATIMGDTVSSLLFQPPSPTKLKEEKVVWLKTTSESRIPAFFIQYKVEGGVGHAKSLTRDEVYNAKVEGVTLLYSHANAEDLGSIYPWCKFLSKMLRVNLLAYDYTGYGMAFEEGPPTEEDCFSDIDAAYKFLRYNLNIPASNIVLYGRSLGSGPSCYLASGSASKKRDDSQDGPVGGLILHAPFLSVYRIVIDTGCTVYGDKFPNVDFAPMIQSPVLLIHGTNDQIVPFSHSETLYKTLPERSRASPLYIEGMGHNNVHSVVRPLFVEHLNDYLDEHVRNNGKSRSKGKRSQSMSYPEKHQQQTNQRVPLPSY</sequence>
<dbReference type="SUPFAM" id="SSF53474">
    <property type="entry name" value="alpha/beta-Hydrolases"/>
    <property type="match status" value="1"/>
</dbReference>
<feature type="compositionally biased region" description="Basic residues" evidence="1">
    <location>
        <begin position="295"/>
        <end position="305"/>
    </location>
</feature>
<dbReference type="AlphaFoldDB" id="A0A7S0PTM2"/>
<proteinExistence type="predicted"/>
<dbReference type="Gene3D" id="3.40.50.1820">
    <property type="entry name" value="alpha/beta hydrolase"/>
    <property type="match status" value="1"/>
</dbReference>
<protein>
    <recommendedName>
        <fullName evidence="3">Serine aminopeptidase S33 domain-containing protein</fullName>
    </recommendedName>
</protein>
<dbReference type="PANTHER" id="PTHR12277:SF81">
    <property type="entry name" value="PROTEIN ABHD13"/>
    <property type="match status" value="1"/>
</dbReference>
<reference evidence="2" key="1">
    <citation type="submission" date="2021-01" db="EMBL/GenBank/DDBJ databases">
        <authorList>
            <person name="Corre E."/>
            <person name="Pelletier E."/>
            <person name="Niang G."/>
            <person name="Scheremetjew M."/>
            <person name="Finn R."/>
            <person name="Kale V."/>
            <person name="Holt S."/>
            <person name="Cochrane G."/>
            <person name="Meng A."/>
            <person name="Brown T."/>
            <person name="Cohen L."/>
        </authorList>
    </citation>
    <scope>NUCLEOTIDE SEQUENCE</scope>
</reference>